<keyword evidence="1" id="KW-0732">Signal</keyword>
<feature type="signal peptide" evidence="1">
    <location>
        <begin position="1"/>
        <end position="28"/>
    </location>
</feature>
<protein>
    <submittedName>
        <fullName evidence="2">Uncharacterized protein</fullName>
    </submittedName>
</protein>
<evidence type="ECO:0000313" key="3">
    <source>
        <dbReference type="Proteomes" id="UP001472677"/>
    </source>
</evidence>
<reference evidence="2 3" key="1">
    <citation type="journal article" date="2024" name="G3 (Bethesda)">
        <title>Genome assembly of Hibiscus sabdariffa L. provides insights into metabolisms of medicinal natural products.</title>
        <authorList>
            <person name="Kim T."/>
        </authorList>
    </citation>
    <scope>NUCLEOTIDE SEQUENCE [LARGE SCALE GENOMIC DNA]</scope>
    <source>
        <strain evidence="2">TK-2024</strain>
        <tissue evidence="2">Old leaves</tissue>
    </source>
</reference>
<accession>A0ABR2D074</accession>
<feature type="chain" id="PRO_5046779164" evidence="1">
    <location>
        <begin position="29"/>
        <end position="155"/>
    </location>
</feature>
<evidence type="ECO:0000313" key="2">
    <source>
        <dbReference type="EMBL" id="KAK8527134.1"/>
    </source>
</evidence>
<comment type="caution">
    <text evidence="2">The sequence shown here is derived from an EMBL/GenBank/DDBJ whole genome shotgun (WGS) entry which is preliminary data.</text>
</comment>
<proteinExistence type="predicted"/>
<evidence type="ECO:0000256" key="1">
    <source>
        <dbReference type="SAM" id="SignalP"/>
    </source>
</evidence>
<dbReference type="EMBL" id="JBBPBM010000038">
    <property type="protein sequence ID" value="KAK8527134.1"/>
    <property type="molecule type" value="Genomic_DNA"/>
</dbReference>
<sequence length="155" mass="17352">MERIGFVVLSLALALALVLSMQCAVVKSKHLPKGGMEAINEKQDDKVTSKEVKKDVQAGLKDAVKKGLVKDTDTNLDDSFSPQQEEEFLMKLFFKVMMKMADEGRMDPKVLREKLFQGVGETKEPKIQPEVIQALRDAMRETENVQDGKVAATKR</sequence>
<gene>
    <name evidence="2" type="ORF">V6N12_054359</name>
</gene>
<keyword evidence="3" id="KW-1185">Reference proteome</keyword>
<organism evidence="2 3">
    <name type="scientific">Hibiscus sabdariffa</name>
    <name type="common">roselle</name>
    <dbReference type="NCBI Taxonomy" id="183260"/>
    <lineage>
        <taxon>Eukaryota</taxon>
        <taxon>Viridiplantae</taxon>
        <taxon>Streptophyta</taxon>
        <taxon>Embryophyta</taxon>
        <taxon>Tracheophyta</taxon>
        <taxon>Spermatophyta</taxon>
        <taxon>Magnoliopsida</taxon>
        <taxon>eudicotyledons</taxon>
        <taxon>Gunneridae</taxon>
        <taxon>Pentapetalae</taxon>
        <taxon>rosids</taxon>
        <taxon>malvids</taxon>
        <taxon>Malvales</taxon>
        <taxon>Malvaceae</taxon>
        <taxon>Malvoideae</taxon>
        <taxon>Hibiscus</taxon>
    </lineage>
</organism>
<dbReference type="Proteomes" id="UP001472677">
    <property type="component" value="Unassembled WGS sequence"/>
</dbReference>
<name>A0ABR2D074_9ROSI</name>